<dbReference type="KEGG" id="ddc:Dd586_1240"/>
<feature type="domain" description="Glycosyl transferase family 1" evidence="2">
    <location>
        <begin position="168"/>
        <end position="313"/>
    </location>
</feature>
<evidence type="ECO:0000259" key="3">
    <source>
        <dbReference type="Pfam" id="PF13439"/>
    </source>
</evidence>
<dbReference type="PANTHER" id="PTHR46401">
    <property type="entry name" value="GLYCOSYLTRANSFERASE WBBK-RELATED"/>
    <property type="match status" value="1"/>
</dbReference>
<dbReference type="CDD" id="cd03809">
    <property type="entry name" value="GT4_MtfB-like"/>
    <property type="match status" value="1"/>
</dbReference>
<proteinExistence type="predicted"/>
<dbReference type="Proteomes" id="UP000001446">
    <property type="component" value="Chromosome"/>
</dbReference>
<evidence type="ECO:0000313" key="4">
    <source>
        <dbReference type="EMBL" id="ACZ76124.1"/>
    </source>
</evidence>
<dbReference type="Pfam" id="PF13439">
    <property type="entry name" value="Glyco_transf_4"/>
    <property type="match status" value="1"/>
</dbReference>
<dbReference type="PANTHER" id="PTHR46401:SF2">
    <property type="entry name" value="GLYCOSYLTRANSFERASE WBBK-RELATED"/>
    <property type="match status" value="1"/>
</dbReference>
<dbReference type="InterPro" id="IPR001296">
    <property type="entry name" value="Glyco_trans_1"/>
</dbReference>
<dbReference type="InterPro" id="IPR028098">
    <property type="entry name" value="Glyco_trans_4-like_N"/>
</dbReference>
<dbReference type="STRING" id="590409.Dd586_1240"/>
<accession>D2BVH0</accession>
<dbReference type="Gene3D" id="3.40.50.2000">
    <property type="entry name" value="Glycogen Phosphorylase B"/>
    <property type="match status" value="2"/>
</dbReference>
<sequence>MSFMYVNTRNLLGHTTGVQRYTRKIIDYISTEGVRVASIQPDRVIYGMKGHLWEQFSLPMNISSREILWSPCNTGPLLVKNQIVTIHDTVPFDHPEWLNKKFVAWYQFMQPRLAKKVEHIITISEFSRERIIHYLRVPASKVSVIYNGVDVLQPEADGSETGKSLPVVDGDYLLSVGSLEPRKNIPRLIKAFLRFRQESHTDMRLVIVGKKGVSRVFEDDGTQALADNPAVVFTGHVSDEALVSLYQHARGFCYPSMYEGFGLPPLEAMCYGLPVLTSNTTSMKELCEKRAILVDPLSVESIAEGIHQLVAGQGPTGMREKGEAFARSLTWKQCASETLRVLEH</sequence>
<organism evidence="4 5">
    <name type="scientific">Dickeya zeae (strain Ech586)</name>
    <name type="common">Dickeya dadantii (strain Ech586)</name>
    <dbReference type="NCBI Taxonomy" id="590409"/>
    <lineage>
        <taxon>Bacteria</taxon>
        <taxon>Pseudomonadati</taxon>
        <taxon>Pseudomonadota</taxon>
        <taxon>Gammaproteobacteria</taxon>
        <taxon>Enterobacterales</taxon>
        <taxon>Pectobacteriaceae</taxon>
        <taxon>Dickeya</taxon>
        <taxon>Dickeya parazeae</taxon>
    </lineage>
</organism>
<keyword evidence="1 4" id="KW-0808">Transferase</keyword>
<dbReference type="GO" id="GO:0016757">
    <property type="term" value="F:glycosyltransferase activity"/>
    <property type="evidence" value="ECO:0007669"/>
    <property type="project" value="InterPro"/>
</dbReference>
<dbReference type="HOGENOM" id="CLU_009583_27_2_6"/>
<keyword evidence="5" id="KW-1185">Reference proteome</keyword>
<protein>
    <submittedName>
        <fullName evidence="4">Glycosyl transferase group 1</fullName>
    </submittedName>
</protein>
<feature type="domain" description="Glycosyltransferase subfamily 4-like N-terminal" evidence="3">
    <location>
        <begin position="80"/>
        <end position="151"/>
    </location>
</feature>
<gene>
    <name evidence="4" type="ordered locus">Dd586_1240</name>
</gene>
<evidence type="ECO:0000256" key="1">
    <source>
        <dbReference type="ARBA" id="ARBA00022679"/>
    </source>
</evidence>
<reference evidence="4" key="1">
    <citation type="submission" date="2009-12" db="EMBL/GenBank/DDBJ databases">
        <title>Complete sequence of Dickeya dadantii Ech586.</title>
        <authorList>
            <consortium name="US DOE Joint Genome Institute"/>
            <person name="Lucas S."/>
            <person name="Copeland A."/>
            <person name="Lapidus A."/>
            <person name="Glavina del Rio T."/>
            <person name="Tice H."/>
            <person name="Bruce D."/>
            <person name="Goodwin L."/>
            <person name="Pitluck S."/>
            <person name="Munk A.C."/>
            <person name="Brettin T."/>
            <person name="Detter J.C."/>
            <person name="Han C."/>
            <person name="Tapia R."/>
            <person name="Larimer F."/>
            <person name="Land M."/>
            <person name="Hauser L."/>
            <person name="Kyrpides N."/>
            <person name="Mikhailova N."/>
            <person name="Balakrishnan V."/>
            <person name="Glasner J."/>
            <person name="Perna N.T."/>
        </authorList>
    </citation>
    <scope>NUCLEOTIDE SEQUENCE [LARGE SCALE GENOMIC DNA]</scope>
    <source>
        <strain evidence="4">Ech586</strain>
    </source>
</reference>
<dbReference type="eggNOG" id="COG0438">
    <property type="taxonomic scope" value="Bacteria"/>
</dbReference>
<name>D2BVH0_DICZ5</name>
<dbReference type="Pfam" id="PF00534">
    <property type="entry name" value="Glycos_transf_1"/>
    <property type="match status" value="1"/>
</dbReference>
<dbReference type="GO" id="GO:0009103">
    <property type="term" value="P:lipopolysaccharide biosynthetic process"/>
    <property type="evidence" value="ECO:0007669"/>
    <property type="project" value="TreeGrafter"/>
</dbReference>
<dbReference type="SUPFAM" id="SSF53756">
    <property type="entry name" value="UDP-Glycosyltransferase/glycogen phosphorylase"/>
    <property type="match status" value="1"/>
</dbReference>
<evidence type="ECO:0000313" key="5">
    <source>
        <dbReference type="Proteomes" id="UP000001446"/>
    </source>
</evidence>
<dbReference type="CAZy" id="GT4">
    <property type="family name" value="Glycosyltransferase Family 4"/>
</dbReference>
<dbReference type="AlphaFoldDB" id="D2BVH0"/>
<dbReference type="EMBL" id="CP001836">
    <property type="protein sequence ID" value="ACZ76124.1"/>
    <property type="molecule type" value="Genomic_DNA"/>
</dbReference>
<evidence type="ECO:0000259" key="2">
    <source>
        <dbReference type="Pfam" id="PF00534"/>
    </source>
</evidence>